<dbReference type="EMBL" id="LRGB01000687">
    <property type="protein sequence ID" value="KZS16660.1"/>
    <property type="molecule type" value="Genomic_DNA"/>
</dbReference>
<sequence length="63" mass="7518">MRLIVKYGGFKRRPFNRQKCQCWPDELLTWPTVGLVLRRLASHRRMFHSCARVVFICNVDIVV</sequence>
<reference evidence="1 2" key="1">
    <citation type="submission" date="2016-03" db="EMBL/GenBank/DDBJ databases">
        <title>EvidentialGene: Evidence-directed Construction of Genes on Genomes.</title>
        <authorList>
            <person name="Gilbert D.G."/>
            <person name="Choi J.-H."/>
            <person name="Mockaitis K."/>
            <person name="Colbourne J."/>
            <person name="Pfrender M."/>
        </authorList>
    </citation>
    <scope>NUCLEOTIDE SEQUENCE [LARGE SCALE GENOMIC DNA]</scope>
    <source>
        <strain evidence="1 2">Xinb3</strain>
        <tissue evidence="1">Complete organism</tissue>
    </source>
</reference>
<comment type="caution">
    <text evidence="1">The sequence shown here is derived from an EMBL/GenBank/DDBJ whole genome shotgun (WGS) entry which is preliminary data.</text>
</comment>
<evidence type="ECO:0000313" key="1">
    <source>
        <dbReference type="EMBL" id="KZS16660.1"/>
    </source>
</evidence>
<organism evidence="1 2">
    <name type="scientific">Daphnia magna</name>
    <dbReference type="NCBI Taxonomy" id="35525"/>
    <lineage>
        <taxon>Eukaryota</taxon>
        <taxon>Metazoa</taxon>
        <taxon>Ecdysozoa</taxon>
        <taxon>Arthropoda</taxon>
        <taxon>Crustacea</taxon>
        <taxon>Branchiopoda</taxon>
        <taxon>Diplostraca</taxon>
        <taxon>Cladocera</taxon>
        <taxon>Anomopoda</taxon>
        <taxon>Daphniidae</taxon>
        <taxon>Daphnia</taxon>
    </lineage>
</organism>
<accession>A0A164ZRG7</accession>
<evidence type="ECO:0000313" key="2">
    <source>
        <dbReference type="Proteomes" id="UP000076858"/>
    </source>
</evidence>
<protein>
    <submittedName>
        <fullName evidence="1">Uncharacterized protein</fullName>
    </submittedName>
</protein>
<keyword evidence="2" id="KW-1185">Reference proteome</keyword>
<gene>
    <name evidence="1" type="ORF">APZ42_017249</name>
</gene>
<dbReference type="Proteomes" id="UP000076858">
    <property type="component" value="Unassembled WGS sequence"/>
</dbReference>
<dbReference type="AlphaFoldDB" id="A0A164ZRG7"/>
<proteinExistence type="predicted"/>
<name>A0A164ZRG7_9CRUS</name>